<dbReference type="OrthoDB" id="21085at2759"/>
<feature type="region of interest" description="Disordered" evidence="2">
    <location>
        <begin position="510"/>
        <end position="529"/>
    </location>
</feature>
<sequence length="688" mass="75681">MRGAERRLQGRWEPHGSYPWTSGLPRSLPPKPCHLRPEPPERGRKVDFRYHPSPASSPGLLSFLSVRNTFTSCSSGPPLHEQVGAPRDRAAGIVTPTASFGIRQLSHPALPSTTHLFLPLSWDPEARPWLTGLPHPEDGPARGQGLGRPHRQGEENGASETCLGVLGAQEPLHRLQRTWGVWQVPELDAQDAEALLELWPPGSFLVTGHDPSQVLVLRTGPSPGEVNTYQIQKLPGGMSLESSNLCMPDLPHLLAFLSASRDVLPRTLLLPPPTLVPEEHADPLQIGSIQLNASGRVLSVENKLYLEVHRGWTMEQISPETPPVTAKKQDPAPRKSAPHRVSWVEGPLSPEVHHCGPALVSLVEEEEEDYGYKDEEEGPEDVLTRHVQALARARSSYVARQFRGLQARLTSDAGGHHRPGDPATELLQDVRHLLTDLQDHLAKDPDVRAVFGSRGPGVLQEEEDLGPRVEAALCRVVLAPLKPALWKRLRTLRAPALRRLRRRQIALRVGAGPPGAQGAGPEGQGPAPTLRSRIHARLAHLHAACAPRRKVALLLAVCSDVYAGLAPGKNQEPLGADAFLPALTEELIWSPDIGETQLDVEFLMELLNPEELLGEAGYYLTTWFGALHHIAHYQSDAERAPQGLSSEARASLRQWHRRRTLHRQDRAGAQADLPFEEPWAIETVPQDR</sequence>
<evidence type="ECO:0000259" key="3">
    <source>
        <dbReference type="PROSITE" id="PS51205"/>
    </source>
</evidence>
<evidence type="ECO:0000313" key="4">
    <source>
        <dbReference type="Proteomes" id="UP000694851"/>
    </source>
</evidence>
<dbReference type="CTD" id="126432"/>
<dbReference type="KEGG" id="hai:109395327"/>
<feature type="compositionally biased region" description="Basic and acidic residues" evidence="2">
    <location>
        <begin position="35"/>
        <end position="50"/>
    </location>
</feature>
<dbReference type="Pfam" id="PF02204">
    <property type="entry name" value="VPS9"/>
    <property type="match status" value="1"/>
</dbReference>
<evidence type="ECO:0000256" key="2">
    <source>
        <dbReference type="SAM" id="MobiDB-lite"/>
    </source>
</evidence>
<dbReference type="Proteomes" id="UP000694851">
    <property type="component" value="Unplaced"/>
</dbReference>
<dbReference type="GO" id="GO:0005085">
    <property type="term" value="F:guanyl-nucleotide exchange factor activity"/>
    <property type="evidence" value="ECO:0007669"/>
    <property type="project" value="InterPro"/>
</dbReference>
<dbReference type="InterPro" id="IPR003123">
    <property type="entry name" value="VPS9"/>
</dbReference>
<feature type="region of interest" description="Disordered" evidence="2">
    <location>
        <begin position="662"/>
        <end position="688"/>
    </location>
</feature>
<gene>
    <name evidence="5" type="primary">RINL</name>
</gene>
<name>A0A8B7TD15_HIPAR</name>
<keyword evidence="4" id="KW-1185">Reference proteome</keyword>
<dbReference type="GO" id="GO:0005096">
    <property type="term" value="F:GTPase activator activity"/>
    <property type="evidence" value="ECO:0007669"/>
    <property type="project" value="UniProtKB-KW"/>
</dbReference>
<protein>
    <submittedName>
        <fullName evidence="5">Ras and Rab interactor-like protein isoform X1</fullName>
    </submittedName>
</protein>
<accession>A0A8B7TD15</accession>
<dbReference type="PANTHER" id="PTHR23101">
    <property type="entry name" value="RAB GDP/GTP EXCHANGE FACTOR"/>
    <property type="match status" value="1"/>
</dbReference>
<evidence type="ECO:0000256" key="1">
    <source>
        <dbReference type="ARBA" id="ARBA00022468"/>
    </source>
</evidence>
<reference evidence="5" key="1">
    <citation type="submission" date="2025-08" db="UniProtKB">
        <authorList>
            <consortium name="RefSeq"/>
        </authorList>
    </citation>
    <scope>IDENTIFICATION</scope>
    <source>
        <tissue evidence="5">Muscle</tissue>
    </source>
</reference>
<dbReference type="Pfam" id="PF23268">
    <property type="entry name" value="RIN1"/>
    <property type="match status" value="1"/>
</dbReference>
<dbReference type="SUPFAM" id="SSF109993">
    <property type="entry name" value="VPS9 domain"/>
    <property type="match status" value="1"/>
</dbReference>
<evidence type="ECO:0000313" key="5">
    <source>
        <dbReference type="RefSeq" id="XP_019521778.1"/>
    </source>
</evidence>
<dbReference type="AlphaFoldDB" id="A0A8B7TD15"/>
<feature type="region of interest" description="Disordered" evidence="2">
    <location>
        <begin position="318"/>
        <end position="339"/>
    </location>
</feature>
<feature type="compositionally biased region" description="Basic and acidic residues" evidence="2">
    <location>
        <begin position="1"/>
        <end position="14"/>
    </location>
</feature>
<dbReference type="PANTHER" id="PTHR23101:SF72">
    <property type="entry name" value="RAS AND RAB INTERACTOR-LIKE PROTEIN"/>
    <property type="match status" value="1"/>
</dbReference>
<feature type="region of interest" description="Disordered" evidence="2">
    <location>
        <begin position="133"/>
        <end position="157"/>
    </location>
</feature>
<dbReference type="GO" id="GO:0031267">
    <property type="term" value="F:small GTPase binding"/>
    <property type="evidence" value="ECO:0007669"/>
    <property type="project" value="TreeGrafter"/>
</dbReference>
<dbReference type="GO" id="GO:0016192">
    <property type="term" value="P:vesicle-mediated transport"/>
    <property type="evidence" value="ECO:0007669"/>
    <property type="project" value="InterPro"/>
</dbReference>
<dbReference type="InterPro" id="IPR045046">
    <property type="entry name" value="Vps9-like"/>
</dbReference>
<dbReference type="GO" id="GO:0030139">
    <property type="term" value="C:endocytic vesicle"/>
    <property type="evidence" value="ECO:0007669"/>
    <property type="project" value="TreeGrafter"/>
</dbReference>
<feature type="compositionally biased region" description="Gly residues" evidence="2">
    <location>
        <begin position="512"/>
        <end position="523"/>
    </location>
</feature>
<dbReference type="GeneID" id="109395327"/>
<dbReference type="SUPFAM" id="SSF55550">
    <property type="entry name" value="SH2 domain"/>
    <property type="match status" value="1"/>
</dbReference>
<feature type="domain" description="VPS9" evidence="3">
    <location>
        <begin position="479"/>
        <end position="639"/>
    </location>
</feature>
<dbReference type="InterPro" id="IPR036860">
    <property type="entry name" value="SH2_dom_sf"/>
</dbReference>
<dbReference type="InterPro" id="IPR037191">
    <property type="entry name" value="VPS9_dom_sf"/>
</dbReference>
<organism evidence="4 5">
    <name type="scientific">Hipposideros armiger</name>
    <name type="common">Great Himalayan leaf-nosed bat</name>
    <dbReference type="NCBI Taxonomy" id="186990"/>
    <lineage>
        <taxon>Eukaryota</taxon>
        <taxon>Metazoa</taxon>
        <taxon>Chordata</taxon>
        <taxon>Craniata</taxon>
        <taxon>Vertebrata</taxon>
        <taxon>Euteleostomi</taxon>
        <taxon>Mammalia</taxon>
        <taxon>Eutheria</taxon>
        <taxon>Laurasiatheria</taxon>
        <taxon>Chiroptera</taxon>
        <taxon>Yinpterochiroptera</taxon>
        <taxon>Rhinolophoidea</taxon>
        <taxon>Hipposideridae</taxon>
        <taxon>Hipposideros</taxon>
    </lineage>
</organism>
<proteinExistence type="predicted"/>
<dbReference type="GO" id="GO:0005829">
    <property type="term" value="C:cytosol"/>
    <property type="evidence" value="ECO:0007669"/>
    <property type="project" value="TreeGrafter"/>
</dbReference>
<dbReference type="RefSeq" id="XP_019521778.1">
    <property type="nucleotide sequence ID" value="XM_019666233.1"/>
</dbReference>
<feature type="region of interest" description="Disordered" evidence="2">
    <location>
        <begin position="1"/>
        <end position="52"/>
    </location>
</feature>
<dbReference type="Gene3D" id="3.30.505.10">
    <property type="entry name" value="SH2 domain"/>
    <property type="match status" value="1"/>
</dbReference>
<dbReference type="Gene3D" id="1.20.1050.80">
    <property type="entry name" value="VPS9 domain"/>
    <property type="match status" value="1"/>
</dbReference>
<dbReference type="PROSITE" id="PS51205">
    <property type="entry name" value="VPS9"/>
    <property type="match status" value="1"/>
</dbReference>
<keyword evidence="1" id="KW-0343">GTPase activation</keyword>
<dbReference type="SMART" id="SM00167">
    <property type="entry name" value="VPS9"/>
    <property type="match status" value="1"/>
</dbReference>